<proteinExistence type="inferred from homology"/>
<comment type="subunit">
    <text evidence="11">The RNAP catalytic core consists of 2 alpha, 1 beta, 1 beta' and 1 omega subunit. When a sigma factor is associated with the core the holoenzyme is formed, which can initiate transcription.</text>
</comment>
<comment type="catalytic activity">
    <reaction evidence="10 11">
        <text>RNA(n) + a ribonucleoside 5'-triphosphate = RNA(n+1) + diphosphate</text>
        <dbReference type="Rhea" id="RHEA:21248"/>
        <dbReference type="Rhea" id="RHEA-COMP:14527"/>
        <dbReference type="Rhea" id="RHEA-COMP:17342"/>
        <dbReference type="ChEBI" id="CHEBI:33019"/>
        <dbReference type="ChEBI" id="CHEBI:61557"/>
        <dbReference type="ChEBI" id="CHEBI:140395"/>
        <dbReference type="EC" id="2.7.7.6"/>
    </reaction>
</comment>
<evidence type="ECO:0000256" key="10">
    <source>
        <dbReference type="ARBA" id="ARBA00048552"/>
    </source>
</evidence>
<evidence type="ECO:0000256" key="5">
    <source>
        <dbReference type="ARBA" id="ARBA00022679"/>
    </source>
</evidence>
<keyword evidence="4 11" id="KW-0240">DNA-directed RNA polymerase</keyword>
<organism evidence="12 13">
    <name type="scientific">Roseiconus lacunae</name>
    <dbReference type="NCBI Taxonomy" id="2605694"/>
    <lineage>
        <taxon>Bacteria</taxon>
        <taxon>Pseudomonadati</taxon>
        <taxon>Planctomycetota</taxon>
        <taxon>Planctomycetia</taxon>
        <taxon>Pirellulales</taxon>
        <taxon>Pirellulaceae</taxon>
        <taxon>Roseiconus</taxon>
    </lineage>
</organism>
<evidence type="ECO:0000256" key="4">
    <source>
        <dbReference type="ARBA" id="ARBA00022478"/>
    </source>
</evidence>
<sequence length="92" mass="10280">MLEELKDEETVNKVGGRFKLSTLIQKRLVQLNQGSRALVNADTHDKMSIVLKEILQDKIFLNTDNEVEQVTELDLDATIAAAESPDLDPSDL</sequence>
<keyword evidence="5 11" id="KW-0808">Transferase</keyword>
<evidence type="ECO:0000256" key="6">
    <source>
        <dbReference type="ARBA" id="ARBA00022695"/>
    </source>
</evidence>
<keyword evidence="6 11" id="KW-0548">Nucleotidyltransferase</keyword>
<dbReference type="HAMAP" id="MF_00366">
    <property type="entry name" value="RNApol_bact_RpoZ"/>
    <property type="match status" value="1"/>
</dbReference>
<dbReference type="Proteomes" id="UP001239462">
    <property type="component" value="Unassembled WGS sequence"/>
</dbReference>
<dbReference type="EC" id="2.7.7.6" evidence="2 11"/>
<evidence type="ECO:0000256" key="9">
    <source>
        <dbReference type="ARBA" id="ARBA00030998"/>
    </source>
</evidence>
<evidence type="ECO:0000313" key="12">
    <source>
        <dbReference type="EMBL" id="MDM4013934.1"/>
    </source>
</evidence>
<keyword evidence="7 11" id="KW-0804">Transcription</keyword>
<evidence type="ECO:0000256" key="11">
    <source>
        <dbReference type="HAMAP-Rule" id="MF_00366"/>
    </source>
</evidence>
<keyword evidence="13" id="KW-1185">Reference proteome</keyword>
<accession>A0ABT7PBR5</accession>
<reference evidence="12 13" key="1">
    <citation type="submission" date="2023-06" db="EMBL/GenBank/DDBJ databases">
        <title>Roseiconus lacunae JC819 isolated from Gulf of Mannar region, Tamil Nadu.</title>
        <authorList>
            <person name="Pk S."/>
            <person name="Ch S."/>
            <person name="Ch V.R."/>
        </authorList>
    </citation>
    <scope>NUCLEOTIDE SEQUENCE [LARGE SCALE GENOMIC DNA]</scope>
    <source>
        <strain evidence="12 13">JC819</strain>
    </source>
</reference>
<evidence type="ECO:0000313" key="13">
    <source>
        <dbReference type="Proteomes" id="UP001239462"/>
    </source>
</evidence>
<evidence type="ECO:0000256" key="7">
    <source>
        <dbReference type="ARBA" id="ARBA00023163"/>
    </source>
</evidence>
<comment type="function">
    <text evidence="11">Promotes RNA polymerase assembly. Latches the N- and C-terminal regions of the beta' subunit thereby facilitating its interaction with the beta and alpha subunits.</text>
</comment>
<dbReference type="EMBL" id="JASZZN010000001">
    <property type="protein sequence ID" value="MDM4013934.1"/>
    <property type="molecule type" value="Genomic_DNA"/>
</dbReference>
<comment type="caution">
    <text evidence="12">The sequence shown here is derived from an EMBL/GenBank/DDBJ whole genome shotgun (WGS) entry which is preliminary data.</text>
</comment>
<protein>
    <recommendedName>
        <fullName evidence="3 11">DNA-directed RNA polymerase subunit omega</fullName>
        <shortName evidence="11">RNAP omega subunit</shortName>
        <ecNumber evidence="2 11">2.7.7.6</ecNumber>
    </recommendedName>
    <alternativeName>
        <fullName evidence="9 11">RNA polymerase omega subunit</fullName>
    </alternativeName>
    <alternativeName>
        <fullName evidence="8 11">Transcriptase subunit omega</fullName>
    </alternativeName>
</protein>
<dbReference type="Pfam" id="PF01192">
    <property type="entry name" value="RNA_pol_Rpb6"/>
    <property type="match status" value="1"/>
</dbReference>
<dbReference type="Gene3D" id="3.90.940.10">
    <property type="match status" value="1"/>
</dbReference>
<dbReference type="InterPro" id="IPR006110">
    <property type="entry name" value="Pol_omega/Rpo6/RPB6"/>
</dbReference>
<dbReference type="InterPro" id="IPR003716">
    <property type="entry name" value="DNA-dir_RNA_pol_omega"/>
</dbReference>
<dbReference type="GO" id="GO:0000428">
    <property type="term" value="C:DNA-directed RNA polymerase complex"/>
    <property type="evidence" value="ECO:0007669"/>
    <property type="project" value="UniProtKB-KW"/>
</dbReference>
<gene>
    <name evidence="11" type="primary">rpoZ</name>
    <name evidence="12" type="ORF">QTN89_00740</name>
</gene>
<dbReference type="SUPFAM" id="SSF63562">
    <property type="entry name" value="RPB6/omega subunit-like"/>
    <property type="match status" value="1"/>
</dbReference>
<dbReference type="RefSeq" id="WP_149495177.1">
    <property type="nucleotide sequence ID" value="NZ_CP141221.1"/>
</dbReference>
<evidence type="ECO:0000256" key="8">
    <source>
        <dbReference type="ARBA" id="ARBA00029924"/>
    </source>
</evidence>
<dbReference type="InterPro" id="IPR036161">
    <property type="entry name" value="RPB6/omega-like_sf"/>
</dbReference>
<evidence type="ECO:0000256" key="1">
    <source>
        <dbReference type="ARBA" id="ARBA00006711"/>
    </source>
</evidence>
<evidence type="ECO:0000256" key="2">
    <source>
        <dbReference type="ARBA" id="ARBA00012418"/>
    </source>
</evidence>
<comment type="similarity">
    <text evidence="1 11">Belongs to the RNA polymerase subunit omega family.</text>
</comment>
<name>A0ABT7PBR5_9BACT</name>
<evidence type="ECO:0000256" key="3">
    <source>
        <dbReference type="ARBA" id="ARBA00013725"/>
    </source>
</evidence>